<name>A0A1G6PNE8_9PROT</name>
<dbReference type="SUPFAM" id="SSF53850">
    <property type="entry name" value="Periplasmic binding protein-like II"/>
    <property type="match status" value="1"/>
</dbReference>
<organism evidence="5 6">
    <name type="scientific">Belnapia rosea</name>
    <dbReference type="NCBI Taxonomy" id="938405"/>
    <lineage>
        <taxon>Bacteria</taxon>
        <taxon>Pseudomonadati</taxon>
        <taxon>Pseudomonadota</taxon>
        <taxon>Alphaproteobacteria</taxon>
        <taxon>Acetobacterales</taxon>
        <taxon>Roseomonadaceae</taxon>
        <taxon>Belnapia</taxon>
    </lineage>
</organism>
<dbReference type="Gene3D" id="3.40.190.10">
    <property type="entry name" value="Periplasmic binding protein-like II"/>
    <property type="match status" value="1"/>
</dbReference>
<dbReference type="Gene3D" id="3.90.76.10">
    <property type="entry name" value="Dipeptide-binding Protein, Domain 1"/>
    <property type="match status" value="1"/>
</dbReference>
<dbReference type="GO" id="GO:1904680">
    <property type="term" value="F:peptide transmembrane transporter activity"/>
    <property type="evidence" value="ECO:0007669"/>
    <property type="project" value="TreeGrafter"/>
</dbReference>
<dbReference type="Pfam" id="PF00496">
    <property type="entry name" value="SBP_bac_5"/>
    <property type="match status" value="1"/>
</dbReference>
<accession>A0A1G6PNE8</accession>
<protein>
    <submittedName>
        <fullName evidence="5">Peptide/nickel transport system substrate-binding protein</fullName>
    </submittedName>
</protein>
<dbReference type="AlphaFoldDB" id="A0A1G6PNE8"/>
<reference evidence="5 6" key="1">
    <citation type="submission" date="2016-10" db="EMBL/GenBank/DDBJ databases">
        <authorList>
            <person name="de Groot N.N."/>
        </authorList>
    </citation>
    <scope>NUCLEOTIDE SEQUENCE [LARGE SCALE GENOMIC DNA]</scope>
    <source>
        <strain evidence="5 6">CPCC 100156</strain>
    </source>
</reference>
<evidence type="ECO:0000256" key="1">
    <source>
        <dbReference type="ARBA" id="ARBA00004418"/>
    </source>
</evidence>
<dbReference type="OrthoDB" id="7233744at2"/>
<dbReference type="Gene3D" id="3.10.105.10">
    <property type="entry name" value="Dipeptide-binding Protein, Domain 3"/>
    <property type="match status" value="1"/>
</dbReference>
<keyword evidence="6" id="KW-1185">Reference proteome</keyword>
<evidence type="ECO:0000259" key="4">
    <source>
        <dbReference type="Pfam" id="PF00496"/>
    </source>
</evidence>
<evidence type="ECO:0000313" key="5">
    <source>
        <dbReference type="EMBL" id="SDC81588.1"/>
    </source>
</evidence>
<dbReference type="PANTHER" id="PTHR30290">
    <property type="entry name" value="PERIPLASMIC BINDING COMPONENT OF ABC TRANSPORTER"/>
    <property type="match status" value="1"/>
</dbReference>
<dbReference type="EMBL" id="FMZX01000002">
    <property type="protein sequence ID" value="SDC81588.1"/>
    <property type="molecule type" value="Genomic_DNA"/>
</dbReference>
<dbReference type="GO" id="GO:0015833">
    <property type="term" value="P:peptide transport"/>
    <property type="evidence" value="ECO:0007669"/>
    <property type="project" value="TreeGrafter"/>
</dbReference>
<evidence type="ECO:0000256" key="3">
    <source>
        <dbReference type="ARBA" id="ARBA00022729"/>
    </source>
</evidence>
<dbReference type="RefSeq" id="WP_090563410.1">
    <property type="nucleotide sequence ID" value="NZ_FMXZ01000004.1"/>
</dbReference>
<keyword evidence="3" id="KW-0732">Signal</keyword>
<dbReference type="STRING" id="938405.SAMN02927895_02182"/>
<dbReference type="InterPro" id="IPR000914">
    <property type="entry name" value="SBP_5_dom"/>
</dbReference>
<evidence type="ECO:0000256" key="2">
    <source>
        <dbReference type="ARBA" id="ARBA00005695"/>
    </source>
</evidence>
<evidence type="ECO:0000313" key="6">
    <source>
        <dbReference type="Proteomes" id="UP000198925"/>
    </source>
</evidence>
<dbReference type="CDD" id="cd08502">
    <property type="entry name" value="PBP2_NikA_DppA_OppA_like_16"/>
    <property type="match status" value="1"/>
</dbReference>
<comment type="subcellular location">
    <subcellularLocation>
        <location evidence="1">Periplasm</location>
    </subcellularLocation>
</comment>
<dbReference type="InterPro" id="IPR039424">
    <property type="entry name" value="SBP_5"/>
</dbReference>
<dbReference type="Proteomes" id="UP000198925">
    <property type="component" value="Unassembled WGS sequence"/>
</dbReference>
<comment type="similarity">
    <text evidence="2">Belongs to the bacterial solute-binding protein 5 family.</text>
</comment>
<sequence length="535" mass="58842">MQRRILLAGAAAAGATQFLPSPFLSAPALAQPAGSRVLKFIPQADVAVVDPIVTTAYVTRHHGFLIYDTLYGVDAEFRPQPQMAEGHKVEDGGRRVTITLRPGLTFHDGEPVRARDCVASIKRWAQRDALGQALMAATEELVADDDRNLTFRLKRPFALLLDALAKPSTPVPFMMPERIASQDANTPIRENIGSGPFRFVANERVPGSRLVYERFAQYVPREGGTAAWTSGPKRAFFDRVEWQVVPDASTAAAALGNNEVDWWEQPTADLLPLLRRNRNLVVENYDPTGLLGLMRFNALHPPFNNPAIRRALLGAVEQSDYMSAVIGTDPSNWRDGVGFFPPGTPMATAIGTEVLKGPRDYDKVKRDLAAAGYKGEKVVLIAASDFPSLNALAQVGRDMLVKAGMNVDYVSTDWGSVVQRRASREPADKGGWSVFFTFFTGLDFFSPATHLGLRGNGLNAWFGWPTMPKLEELRSAWLEAPDLAAQQKLAAEIQAEGFQEAPYLPVGQYFQPWSYRRGLTGVLGGMPLFWNVQKS</sequence>
<gene>
    <name evidence="5" type="ORF">SAMN04487779_1002455</name>
</gene>
<dbReference type="PANTHER" id="PTHR30290:SF38">
    <property type="entry name" value="D,D-DIPEPTIDE-BINDING PERIPLASMIC PROTEIN DDPA-RELATED"/>
    <property type="match status" value="1"/>
</dbReference>
<feature type="domain" description="Solute-binding protein family 5" evidence="4">
    <location>
        <begin position="79"/>
        <end position="437"/>
    </location>
</feature>
<proteinExistence type="inferred from homology"/>